<accession>A0A151PFN8</accession>
<gene>
    <name evidence="3" type="ORF">Y1Q_0019703</name>
</gene>
<keyword evidence="4" id="KW-1185">Reference proteome</keyword>
<keyword evidence="1" id="KW-0175">Coiled coil</keyword>
<feature type="coiled-coil region" evidence="1">
    <location>
        <begin position="64"/>
        <end position="112"/>
    </location>
</feature>
<dbReference type="AlphaFoldDB" id="A0A151PFN8"/>
<dbReference type="EMBL" id="AKHW03000416">
    <property type="protein sequence ID" value="KYO47595.1"/>
    <property type="molecule type" value="Genomic_DNA"/>
</dbReference>
<feature type="compositionally biased region" description="Basic and acidic residues" evidence="2">
    <location>
        <begin position="149"/>
        <end position="172"/>
    </location>
</feature>
<sequence length="212" mass="24614">MGCIIIKCMITSIAKMNANYKYALHGTNRWKLAEKPSSHQQPGRRNLPPNGITQIYLQTGIDDIESLKRENFEWLLRVNELEENIERVEWELEIAQSQKEQAEAKVATLELRGQPGKKEGSKEIRCLLAAEAEKTQAIERLVAEETKRSRQREEKLREMQKRMAAWERKSPEPDLGQMGEQKEVRQRLEVSKNLIAALQEEIRDQAEQIDHV</sequence>
<proteinExistence type="predicted"/>
<protein>
    <submittedName>
        <fullName evidence="3">Uncharacterized protein</fullName>
    </submittedName>
</protein>
<dbReference type="Proteomes" id="UP000050525">
    <property type="component" value="Unassembled WGS sequence"/>
</dbReference>
<organism evidence="3 4">
    <name type="scientific">Alligator mississippiensis</name>
    <name type="common">American alligator</name>
    <dbReference type="NCBI Taxonomy" id="8496"/>
    <lineage>
        <taxon>Eukaryota</taxon>
        <taxon>Metazoa</taxon>
        <taxon>Chordata</taxon>
        <taxon>Craniata</taxon>
        <taxon>Vertebrata</taxon>
        <taxon>Euteleostomi</taxon>
        <taxon>Archelosauria</taxon>
        <taxon>Archosauria</taxon>
        <taxon>Crocodylia</taxon>
        <taxon>Alligatoridae</taxon>
        <taxon>Alligatorinae</taxon>
        <taxon>Alligator</taxon>
    </lineage>
</organism>
<evidence type="ECO:0000256" key="2">
    <source>
        <dbReference type="SAM" id="MobiDB-lite"/>
    </source>
</evidence>
<evidence type="ECO:0000256" key="1">
    <source>
        <dbReference type="SAM" id="Coils"/>
    </source>
</evidence>
<name>A0A151PFN8_ALLMI</name>
<feature type="region of interest" description="Disordered" evidence="2">
    <location>
        <begin position="149"/>
        <end position="183"/>
    </location>
</feature>
<evidence type="ECO:0000313" key="3">
    <source>
        <dbReference type="EMBL" id="KYO47595.1"/>
    </source>
</evidence>
<reference evidence="3 4" key="1">
    <citation type="journal article" date="2012" name="Genome Biol.">
        <title>Sequencing three crocodilian genomes to illuminate the evolution of archosaurs and amniotes.</title>
        <authorList>
            <person name="St John J.A."/>
            <person name="Braun E.L."/>
            <person name="Isberg S.R."/>
            <person name="Miles L.G."/>
            <person name="Chong A.Y."/>
            <person name="Gongora J."/>
            <person name="Dalzell P."/>
            <person name="Moran C."/>
            <person name="Bed'hom B."/>
            <person name="Abzhanov A."/>
            <person name="Burgess S.C."/>
            <person name="Cooksey A.M."/>
            <person name="Castoe T.A."/>
            <person name="Crawford N.G."/>
            <person name="Densmore L.D."/>
            <person name="Drew J.C."/>
            <person name="Edwards S.V."/>
            <person name="Faircloth B.C."/>
            <person name="Fujita M.K."/>
            <person name="Greenwold M.J."/>
            <person name="Hoffmann F.G."/>
            <person name="Howard J.M."/>
            <person name="Iguchi T."/>
            <person name="Janes D.E."/>
            <person name="Khan S.Y."/>
            <person name="Kohno S."/>
            <person name="de Koning A.J."/>
            <person name="Lance S.L."/>
            <person name="McCarthy F.M."/>
            <person name="McCormack J.E."/>
            <person name="Merchant M.E."/>
            <person name="Peterson D.G."/>
            <person name="Pollock D.D."/>
            <person name="Pourmand N."/>
            <person name="Raney B.J."/>
            <person name="Roessler K.A."/>
            <person name="Sanford J.R."/>
            <person name="Sawyer R.H."/>
            <person name="Schmidt C.J."/>
            <person name="Triplett E.W."/>
            <person name="Tuberville T.D."/>
            <person name="Venegas-Anaya M."/>
            <person name="Howard J.T."/>
            <person name="Jarvis E.D."/>
            <person name="Guillette L.J.Jr."/>
            <person name="Glenn T.C."/>
            <person name="Green R.E."/>
            <person name="Ray D.A."/>
        </authorList>
    </citation>
    <scope>NUCLEOTIDE SEQUENCE [LARGE SCALE GENOMIC DNA]</scope>
    <source>
        <strain evidence="3">KSC_2009_1</strain>
    </source>
</reference>
<comment type="caution">
    <text evidence="3">The sequence shown here is derived from an EMBL/GenBank/DDBJ whole genome shotgun (WGS) entry which is preliminary data.</text>
</comment>
<evidence type="ECO:0000313" key="4">
    <source>
        <dbReference type="Proteomes" id="UP000050525"/>
    </source>
</evidence>